<dbReference type="InterPro" id="IPR017455">
    <property type="entry name" value="Znf_FYVE-rel"/>
</dbReference>
<accession>A0A812CS29</accession>
<evidence type="ECO:0000256" key="6">
    <source>
        <dbReference type="SAM" id="MobiDB-lite"/>
    </source>
</evidence>
<feature type="region of interest" description="Disordered" evidence="6">
    <location>
        <begin position="154"/>
        <end position="213"/>
    </location>
</feature>
<dbReference type="PROSITE" id="PS50089">
    <property type="entry name" value="ZF_RING_2"/>
    <property type="match status" value="1"/>
</dbReference>
<dbReference type="Gene3D" id="3.30.40.10">
    <property type="entry name" value="Zinc/RING finger domain, C3HC4 (zinc finger)"/>
    <property type="match status" value="1"/>
</dbReference>
<dbReference type="CDD" id="cd16500">
    <property type="entry name" value="RING-HC_CARP"/>
    <property type="match status" value="1"/>
</dbReference>
<dbReference type="SUPFAM" id="SSF57850">
    <property type="entry name" value="RING/U-box"/>
    <property type="match status" value="1"/>
</dbReference>
<dbReference type="PANTHER" id="PTHR14879">
    <property type="entry name" value="CASPASE REGULATOR, RING FINGER DOMAIN-CONTAINING"/>
    <property type="match status" value="1"/>
</dbReference>
<keyword evidence="3 5" id="KW-0863">Zinc-finger</keyword>
<keyword evidence="2" id="KW-0479">Metal-binding</keyword>
<dbReference type="GO" id="GO:0005737">
    <property type="term" value="C:cytoplasm"/>
    <property type="evidence" value="ECO:0007669"/>
    <property type="project" value="TreeGrafter"/>
</dbReference>
<evidence type="ECO:0000313" key="10">
    <source>
        <dbReference type="Proteomes" id="UP000597762"/>
    </source>
</evidence>
<keyword evidence="10" id="KW-1185">Reference proteome</keyword>
<dbReference type="Pfam" id="PF23632">
    <property type="entry name" value="SAP_RNF34_RFFL"/>
    <property type="match status" value="1"/>
</dbReference>
<sequence>MGAGVVKAQEQWAHPINITTTTTAAAQFSPNSEEGLLLSNRTNMSCESCAVQFTTFKRKKTCYHCGRHFCSSCCQRQWNNIQLNRQCRKCQILTSGNFTRNDLMQWKVKDLQVFLRKKNISTSTCTEKHDLVELLLRHFGNYIEYQTNIDTQLDQQNSQTAHVPPSSNNSDSTEGRAGEDVQPLSGSSSWNSSNGSQRQTQEPDVDVQSAVSPNFSPSKPAYMNLDTFENIEAVANLTVKELKEILSFHFVDYKGCVEKWELLDRVRRLWEEQKQQKKDLESPVSNEEETCKICMDATIDCVLLECGHMVSCTQCGRKLNECPICRQFVVRAVHIFKA</sequence>
<dbReference type="Gene3D" id="1.10.720.140">
    <property type="match status" value="1"/>
</dbReference>
<comment type="subcellular location">
    <subcellularLocation>
        <location evidence="1">Cell membrane</location>
        <topology evidence="1">Peripheral membrane protein</topology>
    </subcellularLocation>
</comment>
<keyword evidence="9" id="KW-0012">Acyltransferase</keyword>
<evidence type="ECO:0000256" key="1">
    <source>
        <dbReference type="ARBA" id="ARBA00004202"/>
    </source>
</evidence>
<evidence type="ECO:0000256" key="4">
    <source>
        <dbReference type="ARBA" id="ARBA00022833"/>
    </source>
</evidence>
<dbReference type="SUPFAM" id="SSF57903">
    <property type="entry name" value="FYVE/PHD zinc finger"/>
    <property type="match status" value="1"/>
</dbReference>
<dbReference type="PROSITE" id="PS50178">
    <property type="entry name" value="ZF_FYVE"/>
    <property type="match status" value="1"/>
</dbReference>
<reference evidence="9" key="1">
    <citation type="submission" date="2021-01" db="EMBL/GenBank/DDBJ databases">
        <authorList>
            <person name="Li R."/>
            <person name="Bekaert M."/>
        </authorList>
    </citation>
    <scope>NUCLEOTIDE SEQUENCE</scope>
    <source>
        <strain evidence="9">Farmed</strain>
    </source>
</reference>
<dbReference type="Pfam" id="PF01363">
    <property type="entry name" value="FYVE"/>
    <property type="match status" value="1"/>
</dbReference>
<dbReference type="PANTHER" id="PTHR14879:SF15">
    <property type="entry name" value="E3 UBIQUITIN-PROTEIN LIGASE RIFIFYLIN-LIKE PROTEIN"/>
    <property type="match status" value="1"/>
</dbReference>
<comment type="caution">
    <text evidence="9">The sequence shown here is derived from an EMBL/GenBank/DDBJ whole genome shotgun (WGS) entry which is preliminary data.</text>
</comment>
<evidence type="ECO:0000256" key="3">
    <source>
        <dbReference type="ARBA" id="ARBA00022771"/>
    </source>
</evidence>
<dbReference type="FunFam" id="3.30.40.10:FF:000110">
    <property type="entry name" value="E3 ubiquitin-protein ligase RNF34 isoform X1"/>
    <property type="match status" value="1"/>
</dbReference>
<feature type="compositionally biased region" description="Low complexity" evidence="6">
    <location>
        <begin position="185"/>
        <end position="196"/>
    </location>
</feature>
<gene>
    <name evidence="9" type="ORF">SPHA_39114</name>
</gene>
<dbReference type="InterPro" id="IPR051728">
    <property type="entry name" value="RING-FYVE_E3_ubiquitin-ligase"/>
</dbReference>
<dbReference type="InterPro" id="IPR001841">
    <property type="entry name" value="Znf_RING"/>
</dbReference>
<dbReference type="GO" id="GO:1902042">
    <property type="term" value="P:negative regulation of extrinsic apoptotic signaling pathway via death domain receptors"/>
    <property type="evidence" value="ECO:0007669"/>
    <property type="project" value="TreeGrafter"/>
</dbReference>
<organism evidence="9 10">
    <name type="scientific">Acanthosepion pharaonis</name>
    <name type="common">Pharaoh cuttlefish</name>
    <name type="synonym">Sepia pharaonis</name>
    <dbReference type="NCBI Taxonomy" id="158019"/>
    <lineage>
        <taxon>Eukaryota</taxon>
        <taxon>Metazoa</taxon>
        <taxon>Spiralia</taxon>
        <taxon>Lophotrochozoa</taxon>
        <taxon>Mollusca</taxon>
        <taxon>Cephalopoda</taxon>
        <taxon>Coleoidea</taxon>
        <taxon>Decapodiformes</taxon>
        <taxon>Sepiida</taxon>
        <taxon>Sepiina</taxon>
        <taxon>Sepiidae</taxon>
        <taxon>Acanthosepion</taxon>
    </lineage>
</organism>
<dbReference type="Pfam" id="PF22968">
    <property type="entry name" value="RNF34L-like_3rd"/>
    <property type="match status" value="1"/>
</dbReference>
<dbReference type="GO" id="GO:0043161">
    <property type="term" value="P:proteasome-mediated ubiquitin-dependent protein catabolic process"/>
    <property type="evidence" value="ECO:0007669"/>
    <property type="project" value="TreeGrafter"/>
</dbReference>
<feature type="compositionally biased region" description="Polar residues" evidence="6">
    <location>
        <begin position="154"/>
        <end position="172"/>
    </location>
</feature>
<dbReference type="SMART" id="SM00184">
    <property type="entry name" value="RING"/>
    <property type="match status" value="1"/>
</dbReference>
<evidence type="ECO:0000256" key="2">
    <source>
        <dbReference type="ARBA" id="ARBA00022723"/>
    </source>
</evidence>
<keyword evidence="4" id="KW-0862">Zinc</keyword>
<dbReference type="GO" id="GO:0005886">
    <property type="term" value="C:plasma membrane"/>
    <property type="evidence" value="ECO:0007669"/>
    <property type="project" value="UniProtKB-SubCell"/>
</dbReference>
<evidence type="ECO:0000259" key="8">
    <source>
        <dbReference type="PROSITE" id="PS50178"/>
    </source>
</evidence>
<dbReference type="Proteomes" id="UP000597762">
    <property type="component" value="Unassembled WGS sequence"/>
</dbReference>
<dbReference type="InterPro" id="IPR013083">
    <property type="entry name" value="Znf_RING/FYVE/PHD"/>
</dbReference>
<dbReference type="AlphaFoldDB" id="A0A812CS29"/>
<dbReference type="InterPro" id="IPR057299">
    <property type="entry name" value="RNF34_RFFL_SAP"/>
</dbReference>
<evidence type="ECO:0000313" key="9">
    <source>
        <dbReference type="EMBL" id="CAE1274790.1"/>
    </source>
</evidence>
<dbReference type="InterPro" id="IPR011011">
    <property type="entry name" value="Znf_FYVE_PHD"/>
</dbReference>
<evidence type="ECO:0000256" key="5">
    <source>
        <dbReference type="PROSITE-ProRule" id="PRU00175"/>
    </source>
</evidence>
<keyword evidence="9" id="KW-0808">Transferase</keyword>
<dbReference type="EMBL" id="CAHIKZ030001802">
    <property type="protein sequence ID" value="CAE1274790.1"/>
    <property type="molecule type" value="Genomic_DNA"/>
</dbReference>
<dbReference type="OrthoDB" id="3045089at2759"/>
<dbReference type="Pfam" id="PF13920">
    <property type="entry name" value="zf-C3HC4_3"/>
    <property type="match status" value="1"/>
</dbReference>
<evidence type="ECO:0000259" key="7">
    <source>
        <dbReference type="PROSITE" id="PS50089"/>
    </source>
</evidence>
<dbReference type="InterPro" id="IPR000306">
    <property type="entry name" value="Znf_FYVE"/>
</dbReference>
<dbReference type="SUPFAM" id="SSF68906">
    <property type="entry name" value="SAP domain"/>
    <property type="match status" value="1"/>
</dbReference>
<name>A0A812CS29_ACAPH</name>
<protein>
    <submittedName>
        <fullName evidence="9">RNF34</fullName>
        <ecNumber evidence="9">2.3.2.31</ecNumber>
    </submittedName>
</protein>
<feature type="domain" description="RING-type" evidence="7">
    <location>
        <begin position="291"/>
        <end position="326"/>
    </location>
</feature>
<dbReference type="InterPro" id="IPR036361">
    <property type="entry name" value="SAP_dom_sf"/>
</dbReference>
<dbReference type="Gene3D" id="1.10.720.30">
    <property type="entry name" value="SAP domain"/>
    <property type="match status" value="1"/>
</dbReference>
<dbReference type="CDD" id="cd15750">
    <property type="entry name" value="FYVE_CARP"/>
    <property type="match status" value="1"/>
</dbReference>
<dbReference type="GO" id="GO:0061630">
    <property type="term" value="F:ubiquitin protein ligase activity"/>
    <property type="evidence" value="ECO:0007669"/>
    <property type="project" value="UniProtKB-EC"/>
</dbReference>
<dbReference type="EC" id="2.3.2.31" evidence="9"/>
<dbReference type="GO" id="GO:0008270">
    <property type="term" value="F:zinc ion binding"/>
    <property type="evidence" value="ECO:0007669"/>
    <property type="project" value="UniProtKB-KW"/>
</dbReference>
<proteinExistence type="predicted"/>
<feature type="domain" description="FYVE-type" evidence="8">
    <location>
        <begin position="40"/>
        <end position="90"/>
    </location>
</feature>
<dbReference type="GO" id="GO:0070936">
    <property type="term" value="P:protein K48-linked ubiquitination"/>
    <property type="evidence" value="ECO:0007669"/>
    <property type="project" value="TreeGrafter"/>
</dbReference>
<dbReference type="InterPro" id="IPR055111">
    <property type="entry name" value="RNF34_RFFL_HeH"/>
</dbReference>